<name>A0ABN3QIZ2_9ACTN</name>
<dbReference type="EMBL" id="BAAATD010000013">
    <property type="protein sequence ID" value="GAA2627543.1"/>
    <property type="molecule type" value="Genomic_DNA"/>
</dbReference>
<proteinExistence type="predicted"/>
<evidence type="ECO:0000256" key="1">
    <source>
        <dbReference type="ARBA" id="ARBA00022603"/>
    </source>
</evidence>
<feature type="compositionally biased region" description="Basic and acidic residues" evidence="3">
    <location>
        <begin position="1"/>
        <end position="10"/>
    </location>
</feature>
<evidence type="ECO:0000259" key="4">
    <source>
        <dbReference type="Pfam" id="PF13649"/>
    </source>
</evidence>
<evidence type="ECO:0000313" key="6">
    <source>
        <dbReference type="Proteomes" id="UP001501509"/>
    </source>
</evidence>
<feature type="compositionally biased region" description="Low complexity" evidence="3">
    <location>
        <begin position="17"/>
        <end position="31"/>
    </location>
</feature>
<feature type="region of interest" description="Disordered" evidence="3">
    <location>
        <begin position="1"/>
        <end position="50"/>
    </location>
</feature>
<evidence type="ECO:0000256" key="3">
    <source>
        <dbReference type="SAM" id="MobiDB-lite"/>
    </source>
</evidence>
<dbReference type="PANTHER" id="PTHR43861">
    <property type="entry name" value="TRANS-ACONITATE 2-METHYLTRANSFERASE-RELATED"/>
    <property type="match status" value="1"/>
</dbReference>
<keyword evidence="6" id="KW-1185">Reference proteome</keyword>
<dbReference type="CDD" id="cd02440">
    <property type="entry name" value="AdoMet_MTases"/>
    <property type="match status" value="1"/>
</dbReference>
<gene>
    <name evidence="5" type="ORF">GCM10010411_75870</name>
</gene>
<dbReference type="InterPro" id="IPR029063">
    <property type="entry name" value="SAM-dependent_MTases_sf"/>
</dbReference>
<sequence>MTHQIEDSSTGRRPTTGAPASSPGQPAADDASQGHNLTPGPGQHGGYSAATADAYPHTETLPIRQYAEIPTLLNALGNLQGASVLDLACGTGILSRVLADHGATVVGVDASQDMIHQARASTGATAGDLKYLLHDIATMPHLGTFDAITAGWLLNHAPTRDHLNGLCHRVAEHLGPGRRFVATLLNPHYDPTRPLDDRYGAIPHLPSTLSDGDAYTVTLHLDHALHLTNYFWSDSTCRQALRHAGFAHVNVRPWRPNADGIRILGERWWDPWISNPAAVIVTAIKNR</sequence>
<keyword evidence="2" id="KW-0808">Transferase</keyword>
<dbReference type="Pfam" id="PF13649">
    <property type="entry name" value="Methyltransf_25"/>
    <property type="match status" value="1"/>
</dbReference>
<protein>
    <recommendedName>
        <fullName evidence="4">Methyltransferase domain-containing protein</fullName>
    </recommendedName>
</protein>
<dbReference type="Proteomes" id="UP001501509">
    <property type="component" value="Unassembled WGS sequence"/>
</dbReference>
<accession>A0ABN3QIZ2</accession>
<dbReference type="InterPro" id="IPR041698">
    <property type="entry name" value="Methyltransf_25"/>
</dbReference>
<feature type="domain" description="Methyltransferase" evidence="4">
    <location>
        <begin position="84"/>
        <end position="177"/>
    </location>
</feature>
<organism evidence="5 6">
    <name type="scientific">Actinomadura fulvescens</name>
    <dbReference type="NCBI Taxonomy" id="46160"/>
    <lineage>
        <taxon>Bacteria</taxon>
        <taxon>Bacillati</taxon>
        <taxon>Actinomycetota</taxon>
        <taxon>Actinomycetes</taxon>
        <taxon>Streptosporangiales</taxon>
        <taxon>Thermomonosporaceae</taxon>
        <taxon>Actinomadura</taxon>
    </lineage>
</organism>
<keyword evidence="1" id="KW-0489">Methyltransferase</keyword>
<evidence type="ECO:0000313" key="5">
    <source>
        <dbReference type="EMBL" id="GAA2627543.1"/>
    </source>
</evidence>
<dbReference type="RefSeq" id="WP_344547326.1">
    <property type="nucleotide sequence ID" value="NZ_BAAATD010000013.1"/>
</dbReference>
<evidence type="ECO:0000256" key="2">
    <source>
        <dbReference type="ARBA" id="ARBA00022679"/>
    </source>
</evidence>
<reference evidence="5 6" key="1">
    <citation type="journal article" date="2019" name="Int. J. Syst. Evol. Microbiol.">
        <title>The Global Catalogue of Microorganisms (GCM) 10K type strain sequencing project: providing services to taxonomists for standard genome sequencing and annotation.</title>
        <authorList>
            <consortium name="The Broad Institute Genomics Platform"/>
            <consortium name="The Broad Institute Genome Sequencing Center for Infectious Disease"/>
            <person name="Wu L."/>
            <person name="Ma J."/>
        </authorList>
    </citation>
    <scope>NUCLEOTIDE SEQUENCE [LARGE SCALE GENOMIC DNA]</scope>
    <source>
        <strain evidence="5 6">JCM 6833</strain>
    </source>
</reference>
<dbReference type="SUPFAM" id="SSF53335">
    <property type="entry name" value="S-adenosyl-L-methionine-dependent methyltransferases"/>
    <property type="match status" value="1"/>
</dbReference>
<comment type="caution">
    <text evidence="5">The sequence shown here is derived from an EMBL/GenBank/DDBJ whole genome shotgun (WGS) entry which is preliminary data.</text>
</comment>
<dbReference type="Gene3D" id="3.40.50.150">
    <property type="entry name" value="Vaccinia Virus protein VP39"/>
    <property type="match status" value="1"/>
</dbReference>
<dbReference type="PANTHER" id="PTHR43861:SF1">
    <property type="entry name" value="TRANS-ACONITATE 2-METHYLTRANSFERASE"/>
    <property type="match status" value="1"/>
</dbReference>